<organism evidence="2 3">
    <name type="scientific">Phytophthora sojae (strain P6497)</name>
    <name type="common">Soybean stem and root rot agent</name>
    <name type="synonym">Phytophthora megasperma f. sp. glycines</name>
    <dbReference type="NCBI Taxonomy" id="1094619"/>
    <lineage>
        <taxon>Eukaryota</taxon>
        <taxon>Sar</taxon>
        <taxon>Stramenopiles</taxon>
        <taxon>Oomycota</taxon>
        <taxon>Peronosporomycetes</taxon>
        <taxon>Peronosporales</taxon>
        <taxon>Peronosporaceae</taxon>
        <taxon>Phytophthora</taxon>
    </lineage>
</organism>
<sequence>MTGLSSDVTVVEKLTVYCSDETSLQELESPVVLGPLDHITQSFTPITVVFVYRRGGDASAELVPFDRFRSALSRLLDYYPHLTGRLAMDPKDRTPRVEQLGKGVTLLAAECSEPLAAFEKMVEDDQPPRLVVTNLPDGGNALLPPFDATAAGLTHESILAVQHTRFKCGSVSIGFCLRHVICDACGFFQLARDLAELYRGYGDVDYQHLERAHAVKLSTPPHTRSYMAGLHDVTAEEREEALKFKPIVFKELPTLEDVAADTDASKRPTPPPPPPPIIGRVLPFSSSELAALKAEANQTNPGKPLSTFCVLAAHVWQTVYRARTSVYEAQGLTSGEAAGRLSRQLLVPIDLRSRDQLAELPPRYFPNAVLSLVLSLPAAELLNAHLSKIAEAVRDGIQPQNPMDVKKTLRWIVAQPDKSRVLPCFDYEQEGVLVTQWNKFDMYLGAALDVAPALVAQPFTPLSLYSGLAYFMATEGQLTHSGHATGVPSASVDVSLALSNRPGILSIKTPFFDVTAREKSSYMVE</sequence>
<evidence type="ECO:0000313" key="3">
    <source>
        <dbReference type="Proteomes" id="UP000002640"/>
    </source>
</evidence>
<dbReference type="GO" id="GO:0016747">
    <property type="term" value="F:acyltransferase activity, transferring groups other than amino-acyl groups"/>
    <property type="evidence" value="ECO:0007669"/>
    <property type="project" value="TreeGrafter"/>
</dbReference>
<dbReference type="InterPro" id="IPR050317">
    <property type="entry name" value="Plant_Fungal_Acyltransferase"/>
</dbReference>
<dbReference type="InterPro" id="IPR023213">
    <property type="entry name" value="CAT-like_dom_sf"/>
</dbReference>
<keyword evidence="3" id="KW-1185">Reference proteome</keyword>
<dbReference type="KEGG" id="psoj:PHYSODRAFT_303925"/>
<gene>
    <name evidence="2" type="ORF">PHYSODRAFT_303925</name>
</gene>
<dbReference type="GO" id="GO:0044550">
    <property type="term" value="P:secondary metabolite biosynthetic process"/>
    <property type="evidence" value="ECO:0007669"/>
    <property type="project" value="TreeGrafter"/>
</dbReference>
<evidence type="ECO:0000313" key="2">
    <source>
        <dbReference type="EMBL" id="EGZ12183.1"/>
    </source>
</evidence>
<dbReference type="InParanoid" id="G4ZZ00"/>
<dbReference type="EMBL" id="JH159157">
    <property type="protein sequence ID" value="EGZ12183.1"/>
    <property type="molecule type" value="Genomic_DNA"/>
</dbReference>
<dbReference type="Pfam" id="PF02458">
    <property type="entry name" value="Transferase"/>
    <property type="match status" value="1"/>
</dbReference>
<dbReference type="Proteomes" id="UP000002640">
    <property type="component" value="Unassembled WGS sequence"/>
</dbReference>
<protein>
    <submittedName>
        <fullName evidence="2">Uncharacterized protein</fullName>
    </submittedName>
</protein>
<dbReference type="GeneID" id="20642343"/>
<dbReference type="OMA" id="CATRSSI"/>
<name>G4ZZ00_PHYSP</name>
<accession>G4ZZ00</accession>
<dbReference type="RefSeq" id="XP_009532516.1">
    <property type="nucleotide sequence ID" value="XM_009534221.1"/>
</dbReference>
<dbReference type="AlphaFoldDB" id="G4ZZ00"/>
<dbReference type="PANTHER" id="PTHR31642:SF310">
    <property type="entry name" value="FATTY ALCOHOL:CAFFEOYL-COA ACYLTRANSFERASE"/>
    <property type="match status" value="1"/>
</dbReference>
<reference evidence="2 3" key="1">
    <citation type="journal article" date="2006" name="Science">
        <title>Phytophthora genome sequences uncover evolutionary origins and mechanisms of pathogenesis.</title>
        <authorList>
            <person name="Tyler B.M."/>
            <person name="Tripathy S."/>
            <person name="Zhang X."/>
            <person name="Dehal P."/>
            <person name="Jiang R.H."/>
            <person name="Aerts A."/>
            <person name="Arredondo F.D."/>
            <person name="Baxter L."/>
            <person name="Bensasson D."/>
            <person name="Beynon J.L."/>
            <person name="Chapman J."/>
            <person name="Damasceno C.M."/>
            <person name="Dorrance A.E."/>
            <person name="Dou D."/>
            <person name="Dickerman A.W."/>
            <person name="Dubchak I.L."/>
            <person name="Garbelotto M."/>
            <person name="Gijzen M."/>
            <person name="Gordon S.G."/>
            <person name="Govers F."/>
            <person name="Grunwald N.J."/>
            <person name="Huang W."/>
            <person name="Ivors K.L."/>
            <person name="Jones R.W."/>
            <person name="Kamoun S."/>
            <person name="Krampis K."/>
            <person name="Lamour K.H."/>
            <person name="Lee M.K."/>
            <person name="McDonald W.H."/>
            <person name="Medina M."/>
            <person name="Meijer H.J."/>
            <person name="Nordberg E.K."/>
            <person name="Maclean D.J."/>
            <person name="Ospina-Giraldo M.D."/>
            <person name="Morris P.F."/>
            <person name="Phuntumart V."/>
            <person name="Putnam N.H."/>
            <person name="Rash S."/>
            <person name="Rose J.K."/>
            <person name="Sakihama Y."/>
            <person name="Salamov A.A."/>
            <person name="Savidor A."/>
            <person name="Scheuring C.F."/>
            <person name="Smith B.M."/>
            <person name="Sobral B.W."/>
            <person name="Terry A."/>
            <person name="Torto-Alalibo T.A."/>
            <person name="Win J."/>
            <person name="Xu Z."/>
            <person name="Zhang H."/>
            <person name="Grigoriev I.V."/>
            <person name="Rokhsar D.S."/>
            <person name="Boore J.L."/>
        </authorList>
    </citation>
    <scope>NUCLEOTIDE SEQUENCE [LARGE SCALE GENOMIC DNA]</scope>
    <source>
        <strain evidence="2 3">P6497</strain>
    </source>
</reference>
<proteinExistence type="predicted"/>
<dbReference type="SMR" id="G4ZZ00"/>
<dbReference type="PANTHER" id="PTHR31642">
    <property type="entry name" value="TRICHOTHECENE 3-O-ACETYLTRANSFERASE"/>
    <property type="match status" value="1"/>
</dbReference>
<evidence type="ECO:0000256" key="1">
    <source>
        <dbReference type="ARBA" id="ARBA00022679"/>
    </source>
</evidence>
<dbReference type="Gene3D" id="3.30.559.10">
    <property type="entry name" value="Chloramphenicol acetyltransferase-like domain"/>
    <property type="match status" value="2"/>
</dbReference>
<dbReference type="STRING" id="1094619.G4ZZ00"/>
<keyword evidence="1" id="KW-0808">Transferase</keyword>